<name>A0AAV2GBP0_9ROSI</name>
<evidence type="ECO:0000259" key="1">
    <source>
        <dbReference type="Pfam" id="PF14111"/>
    </source>
</evidence>
<dbReference type="Pfam" id="PF14111">
    <property type="entry name" value="DUF4283"/>
    <property type="match status" value="1"/>
</dbReference>
<accession>A0AAV2GBP0</accession>
<organism evidence="2 3">
    <name type="scientific">Linum trigynum</name>
    <dbReference type="NCBI Taxonomy" id="586398"/>
    <lineage>
        <taxon>Eukaryota</taxon>
        <taxon>Viridiplantae</taxon>
        <taxon>Streptophyta</taxon>
        <taxon>Embryophyta</taxon>
        <taxon>Tracheophyta</taxon>
        <taxon>Spermatophyta</taxon>
        <taxon>Magnoliopsida</taxon>
        <taxon>eudicotyledons</taxon>
        <taxon>Gunneridae</taxon>
        <taxon>Pentapetalae</taxon>
        <taxon>rosids</taxon>
        <taxon>fabids</taxon>
        <taxon>Malpighiales</taxon>
        <taxon>Linaceae</taxon>
        <taxon>Linum</taxon>
    </lineage>
</organism>
<protein>
    <recommendedName>
        <fullName evidence="1">DUF4283 domain-containing protein</fullName>
    </recommendedName>
</protein>
<dbReference type="InterPro" id="IPR025558">
    <property type="entry name" value="DUF4283"/>
</dbReference>
<dbReference type="AlphaFoldDB" id="A0AAV2GBP0"/>
<sequence length="258" mass="30275">MLAKTGGIRVGDIDNGYFQATFDSQLDHDQALYGGPWTIEEHYIAAEPWRIDFHPNFDTIDRALVCVRLPRLPLAYFDEEILKDIGDKLGRVEKIDSNTANGFRGSYAHIYVEIDLRKRLISNYRIKRRVRRMEYEELHTVFFLCGHYGHLEENFTLGLTSSQLTWEEKPKTKQESRMEILEDFGPWMLATRPKRKTHQRKVQKEGVEENSKGSLGACLRSWGQGLKLLSWRIPLTMTKKRGLKRKLTWRWCLMNQGR</sequence>
<dbReference type="Proteomes" id="UP001497516">
    <property type="component" value="Chromosome 8"/>
</dbReference>
<proteinExistence type="predicted"/>
<dbReference type="PANTHER" id="PTHR31286">
    <property type="entry name" value="GLYCINE-RICH CELL WALL STRUCTURAL PROTEIN 1.8-LIKE"/>
    <property type="match status" value="1"/>
</dbReference>
<evidence type="ECO:0000313" key="2">
    <source>
        <dbReference type="EMBL" id="CAL1407589.1"/>
    </source>
</evidence>
<dbReference type="InterPro" id="IPR040256">
    <property type="entry name" value="At4g02000-like"/>
</dbReference>
<evidence type="ECO:0000313" key="3">
    <source>
        <dbReference type="Proteomes" id="UP001497516"/>
    </source>
</evidence>
<dbReference type="EMBL" id="OZ034821">
    <property type="protein sequence ID" value="CAL1407589.1"/>
    <property type="molecule type" value="Genomic_DNA"/>
</dbReference>
<feature type="domain" description="DUF4283" evidence="1">
    <location>
        <begin position="4"/>
        <end position="55"/>
    </location>
</feature>
<gene>
    <name evidence="2" type="ORF">LTRI10_LOCUS47247</name>
</gene>
<reference evidence="2 3" key="1">
    <citation type="submission" date="2024-04" db="EMBL/GenBank/DDBJ databases">
        <authorList>
            <person name="Fracassetti M."/>
        </authorList>
    </citation>
    <scope>NUCLEOTIDE SEQUENCE [LARGE SCALE GENOMIC DNA]</scope>
</reference>
<dbReference type="PANTHER" id="PTHR31286:SF99">
    <property type="entry name" value="DUF4283 DOMAIN-CONTAINING PROTEIN"/>
    <property type="match status" value="1"/>
</dbReference>
<keyword evidence="3" id="KW-1185">Reference proteome</keyword>